<dbReference type="InterPro" id="IPR026960">
    <property type="entry name" value="RVT-Znf"/>
</dbReference>
<proteinExistence type="predicted"/>
<evidence type="ECO:0000313" key="2">
    <source>
        <dbReference type="EMBL" id="KAL0458863.1"/>
    </source>
</evidence>
<evidence type="ECO:0000259" key="1">
    <source>
        <dbReference type="Pfam" id="PF13966"/>
    </source>
</evidence>
<dbReference type="PANTHER" id="PTHR33116">
    <property type="entry name" value="REVERSE TRANSCRIPTASE ZINC-BINDING DOMAIN-CONTAINING PROTEIN-RELATED-RELATED"/>
    <property type="match status" value="1"/>
</dbReference>
<dbReference type="PANTHER" id="PTHR33116:SF86">
    <property type="entry name" value="REVERSE TRANSCRIPTASE DOMAIN-CONTAINING PROTEIN"/>
    <property type="match status" value="1"/>
</dbReference>
<sequence>MVVSGAIGEQTKRVLAERLGVRLMSSHDCYLGLPAVAGRSRIALFQNIDDCFWSRINGWNNKLLSQAGKGADSATRGESTLMWRPSKKGIFSVKSAYEVSLSLEATRPFPQLAEGCEHFWGRMWALVMSPQVRVRAWRFCYEAVPSIDNLSKRKVVVETRCVICDAEVEMLQHILLERAFARVVWLYPVFLGALLGARRRGLHVGFHQQFRN</sequence>
<reference evidence="2" key="2">
    <citation type="journal article" date="2024" name="Plant">
        <title>Genomic evolution and insights into agronomic trait innovations of Sesamum species.</title>
        <authorList>
            <person name="Miao H."/>
            <person name="Wang L."/>
            <person name="Qu L."/>
            <person name="Liu H."/>
            <person name="Sun Y."/>
            <person name="Le M."/>
            <person name="Wang Q."/>
            <person name="Wei S."/>
            <person name="Zheng Y."/>
            <person name="Lin W."/>
            <person name="Duan Y."/>
            <person name="Cao H."/>
            <person name="Xiong S."/>
            <person name="Wang X."/>
            <person name="Wei L."/>
            <person name="Li C."/>
            <person name="Ma Q."/>
            <person name="Ju M."/>
            <person name="Zhao R."/>
            <person name="Li G."/>
            <person name="Mu C."/>
            <person name="Tian Q."/>
            <person name="Mei H."/>
            <person name="Zhang T."/>
            <person name="Gao T."/>
            <person name="Zhang H."/>
        </authorList>
    </citation>
    <scope>NUCLEOTIDE SEQUENCE</scope>
    <source>
        <strain evidence="2">KEN1</strain>
    </source>
</reference>
<feature type="domain" description="Reverse transcriptase zinc-binding" evidence="1">
    <location>
        <begin position="91"/>
        <end position="185"/>
    </location>
</feature>
<organism evidence="2">
    <name type="scientific">Sesamum latifolium</name>
    <dbReference type="NCBI Taxonomy" id="2727402"/>
    <lineage>
        <taxon>Eukaryota</taxon>
        <taxon>Viridiplantae</taxon>
        <taxon>Streptophyta</taxon>
        <taxon>Embryophyta</taxon>
        <taxon>Tracheophyta</taxon>
        <taxon>Spermatophyta</taxon>
        <taxon>Magnoliopsida</taxon>
        <taxon>eudicotyledons</taxon>
        <taxon>Gunneridae</taxon>
        <taxon>Pentapetalae</taxon>
        <taxon>asterids</taxon>
        <taxon>lamiids</taxon>
        <taxon>Lamiales</taxon>
        <taxon>Pedaliaceae</taxon>
        <taxon>Sesamum</taxon>
    </lineage>
</organism>
<protein>
    <recommendedName>
        <fullName evidence="1">Reverse transcriptase zinc-binding domain-containing protein</fullName>
    </recommendedName>
</protein>
<gene>
    <name evidence="2" type="ORF">Slati_0513500</name>
</gene>
<name>A0AAW2XXK9_9LAMI</name>
<accession>A0AAW2XXK9</accession>
<dbReference type="AlphaFoldDB" id="A0AAW2XXK9"/>
<dbReference type="EMBL" id="JACGWN010000002">
    <property type="protein sequence ID" value="KAL0458863.1"/>
    <property type="molecule type" value="Genomic_DNA"/>
</dbReference>
<reference evidence="2" key="1">
    <citation type="submission" date="2020-06" db="EMBL/GenBank/DDBJ databases">
        <authorList>
            <person name="Li T."/>
            <person name="Hu X."/>
            <person name="Zhang T."/>
            <person name="Song X."/>
            <person name="Zhang H."/>
            <person name="Dai N."/>
            <person name="Sheng W."/>
            <person name="Hou X."/>
            <person name="Wei L."/>
        </authorList>
    </citation>
    <scope>NUCLEOTIDE SEQUENCE</scope>
    <source>
        <strain evidence="2">KEN1</strain>
        <tissue evidence="2">Leaf</tissue>
    </source>
</reference>
<comment type="caution">
    <text evidence="2">The sequence shown here is derived from an EMBL/GenBank/DDBJ whole genome shotgun (WGS) entry which is preliminary data.</text>
</comment>
<dbReference type="Pfam" id="PF13966">
    <property type="entry name" value="zf-RVT"/>
    <property type="match status" value="1"/>
</dbReference>